<name>A0A0S3UFS1_9CAUD</name>
<evidence type="ECO:0000313" key="1">
    <source>
        <dbReference type="EMBL" id="BAU16357.1"/>
    </source>
</evidence>
<dbReference type="GeneID" id="40080223"/>
<dbReference type="RefSeq" id="YP_009604329.1">
    <property type="nucleotide sequence ID" value="NC_041964.1"/>
</dbReference>
<keyword evidence="2" id="KW-1185">Reference proteome</keyword>
<proteinExistence type="predicted"/>
<protein>
    <submittedName>
        <fullName evidence="1">Uncharacterized protein</fullName>
    </submittedName>
</protein>
<evidence type="ECO:0000313" key="2">
    <source>
        <dbReference type="Proteomes" id="UP000221614"/>
    </source>
</evidence>
<organism evidence="1 2">
    <name type="scientific">Pseudomonas phage phiR18</name>
    <dbReference type="NCBI Taxonomy" id="1752027"/>
    <lineage>
        <taxon>Viruses</taxon>
        <taxon>Duplodnaviria</taxon>
        <taxon>Heunggongvirae</taxon>
        <taxon>Uroviricota</taxon>
        <taxon>Caudoviricetes</taxon>
        <taxon>Kochitakasuvirus</taxon>
        <taxon>Kochitakasuvirus R18</taxon>
    </lineage>
</organism>
<dbReference type="EMBL" id="LC102729">
    <property type="protein sequence ID" value="BAU16357.1"/>
    <property type="molecule type" value="Genomic_DNA"/>
</dbReference>
<accession>A0A0S3UFS1</accession>
<reference evidence="1" key="1">
    <citation type="journal article" date="2016" name="Genome Announc.">
        <title>Complete Genome Sequences of Broad-Host-Range Pseudomonas aeruginosa Bacteriophages phiR18 and phiS12-1.</title>
        <authorList>
            <person name="Furusawa T."/>
            <person name="Iwano H."/>
            <person name="Higuchi H."/>
            <person name="Usui M."/>
            <person name="Maruyama F."/>
            <person name="Nakagawa I."/>
            <person name="Yokota H."/>
            <person name="Tamura Y."/>
        </authorList>
    </citation>
    <scope>NUCLEOTIDE SEQUENCE [LARGE SCALE GENOMIC DNA]</scope>
</reference>
<dbReference type="KEGG" id="vg:40080223"/>
<dbReference type="Proteomes" id="UP000221614">
    <property type="component" value="Segment"/>
</dbReference>
<sequence>MPRNVRNFWIELSVDGKATDVATGPQGKDGGFDLLVKQRDQGGIIVALAVIGRAKYVGDEIHLTLTADGEGVSTAVEEGGVVVLKCKTIR</sequence>